<proteinExistence type="predicted"/>
<accession>A0AA35Q1F5</accession>
<gene>
    <name evidence="3" type="ORF">CCHLO57077_00014179</name>
</gene>
<dbReference type="AlphaFoldDB" id="A0AA35Q1F5"/>
<organism evidence="3 4">
    <name type="scientific">Clonostachys chloroleuca</name>
    <dbReference type="NCBI Taxonomy" id="1926264"/>
    <lineage>
        <taxon>Eukaryota</taxon>
        <taxon>Fungi</taxon>
        <taxon>Dikarya</taxon>
        <taxon>Ascomycota</taxon>
        <taxon>Pezizomycotina</taxon>
        <taxon>Sordariomycetes</taxon>
        <taxon>Hypocreomycetidae</taxon>
        <taxon>Hypocreales</taxon>
        <taxon>Bionectriaceae</taxon>
        <taxon>Clonostachys</taxon>
    </lineage>
</organism>
<dbReference type="EMBL" id="CABFNP030000761">
    <property type="protein sequence ID" value="CAI6085295.1"/>
    <property type="molecule type" value="Genomic_DNA"/>
</dbReference>
<evidence type="ECO:0000259" key="2">
    <source>
        <dbReference type="Pfam" id="PF24883"/>
    </source>
</evidence>
<keyword evidence="4" id="KW-1185">Reference proteome</keyword>
<reference evidence="3" key="1">
    <citation type="submission" date="2023-01" db="EMBL/GenBank/DDBJ databases">
        <authorList>
            <person name="Piombo E."/>
        </authorList>
    </citation>
    <scope>NUCLEOTIDE SEQUENCE</scope>
</reference>
<dbReference type="InterPro" id="IPR056884">
    <property type="entry name" value="NPHP3-like_N"/>
</dbReference>
<feature type="domain" description="Nephrocystin 3-like N-terminal" evidence="2">
    <location>
        <begin position="65"/>
        <end position="144"/>
    </location>
</feature>
<keyword evidence="1" id="KW-0677">Repeat</keyword>
<dbReference type="Pfam" id="PF24883">
    <property type="entry name" value="NPHP3_N"/>
    <property type="match status" value="1"/>
</dbReference>
<evidence type="ECO:0000313" key="4">
    <source>
        <dbReference type="Proteomes" id="UP001160390"/>
    </source>
</evidence>
<comment type="caution">
    <text evidence="3">The sequence shown here is derived from an EMBL/GenBank/DDBJ whole genome shotgun (WGS) entry which is preliminary data.</text>
</comment>
<dbReference type="Proteomes" id="UP001160390">
    <property type="component" value="Unassembled WGS sequence"/>
</dbReference>
<protein>
    <recommendedName>
        <fullName evidence="2">Nephrocystin 3-like N-terminal domain-containing protein</fullName>
    </recommendedName>
</protein>
<sequence length="146" mass="16744">MAPKEQPWDEDAVVVGRNDLRDFNEEGLIPLPDEKVEAIRAWLQPTSYSAENSECSKHRASHLAGTGDWLWNAPSYTEWHESHEHSMLLIKGIPGPSSLGVWFDRLSREDVPVLYFFFHQIIDVNHAPIALLRDWLDQVVVYSPPL</sequence>
<evidence type="ECO:0000256" key="1">
    <source>
        <dbReference type="ARBA" id="ARBA00022737"/>
    </source>
</evidence>
<name>A0AA35Q1F5_9HYPO</name>
<evidence type="ECO:0000313" key="3">
    <source>
        <dbReference type="EMBL" id="CAI6085295.1"/>
    </source>
</evidence>